<dbReference type="PROSITE" id="PS50109">
    <property type="entry name" value="HIS_KIN"/>
    <property type="match status" value="1"/>
</dbReference>
<evidence type="ECO:0000256" key="5">
    <source>
        <dbReference type="SAM" id="Phobius"/>
    </source>
</evidence>
<comment type="caution">
    <text evidence="7">The sequence shown here is derived from an EMBL/GenBank/DDBJ whole genome shotgun (WGS) entry which is preliminary data.</text>
</comment>
<dbReference type="Proteomes" id="UP001595751">
    <property type="component" value="Unassembled WGS sequence"/>
</dbReference>
<dbReference type="SUPFAM" id="SSF55874">
    <property type="entry name" value="ATPase domain of HSP90 chaperone/DNA topoisomerase II/histidine kinase"/>
    <property type="match status" value="1"/>
</dbReference>
<dbReference type="Gene3D" id="3.30.565.10">
    <property type="entry name" value="Histidine kinase-like ATPase, C-terminal domain"/>
    <property type="match status" value="1"/>
</dbReference>
<keyword evidence="5" id="KW-0812">Transmembrane</keyword>
<feature type="transmembrane region" description="Helical" evidence="5">
    <location>
        <begin position="104"/>
        <end position="134"/>
    </location>
</feature>
<evidence type="ECO:0000256" key="1">
    <source>
        <dbReference type="ARBA" id="ARBA00022679"/>
    </source>
</evidence>
<sequence>MNAPNPVAPVPDRGTDPVALSRLWRVLRICLDLLIAVLWLFAVVRGDGWATWAWAVGFAAVYAAGRFRSDELGPGLPTWPWLAALSATFAGLAWNSADAAYLAFPLFFVVMHIAAGWAAVALVVALTLVAIAGIARHGDFGVGGIVGPVLGAAVAIGIGLGFRLLMRDALARERAMAELVAARADVAAMSRRAGELDERARLAADIHDTVAQGLSSIQLLLHSVESTLDPAEPALERIRMARRVAADNLAETRRIIAALQPAPLSGADLPLALARTCAATPIDAEGTTAGFTVDGDPRPLPDDIEAALVRMCQASVGNVVKHSRATRCNVTLTYQPDCVSLDIVDDGVGFDPTAAAPAGAVGIAGVRRRVEALGGSMTIESAPGAGCGVSVRVPLDDARLPESAVPGSTILGSTPPESAPPSSDSTGTGDGAAPTDPTQEPR</sequence>
<evidence type="ECO:0000259" key="6">
    <source>
        <dbReference type="PROSITE" id="PS50109"/>
    </source>
</evidence>
<dbReference type="Gene3D" id="1.20.5.1930">
    <property type="match status" value="1"/>
</dbReference>
<evidence type="ECO:0000256" key="4">
    <source>
        <dbReference type="SAM" id="MobiDB-lite"/>
    </source>
</evidence>
<feature type="region of interest" description="Disordered" evidence="4">
    <location>
        <begin position="398"/>
        <end position="442"/>
    </location>
</feature>
<reference evidence="8" key="1">
    <citation type="journal article" date="2019" name="Int. J. Syst. Evol. Microbiol.">
        <title>The Global Catalogue of Microorganisms (GCM) 10K type strain sequencing project: providing services to taxonomists for standard genome sequencing and annotation.</title>
        <authorList>
            <consortium name="The Broad Institute Genomics Platform"/>
            <consortium name="The Broad Institute Genome Sequencing Center for Infectious Disease"/>
            <person name="Wu L."/>
            <person name="Ma J."/>
        </authorList>
    </citation>
    <scope>NUCLEOTIDE SEQUENCE [LARGE SCALE GENOMIC DNA]</scope>
    <source>
        <strain evidence="8">CCUG 53252</strain>
    </source>
</reference>
<dbReference type="Pfam" id="PF02518">
    <property type="entry name" value="HATPase_c"/>
    <property type="match status" value="1"/>
</dbReference>
<evidence type="ECO:0000256" key="2">
    <source>
        <dbReference type="ARBA" id="ARBA00022777"/>
    </source>
</evidence>
<dbReference type="CDD" id="cd16917">
    <property type="entry name" value="HATPase_UhpB-NarQ-NarX-like"/>
    <property type="match status" value="1"/>
</dbReference>
<gene>
    <name evidence="7" type="ORF">ACFORJ_01510</name>
</gene>
<dbReference type="InterPro" id="IPR005467">
    <property type="entry name" value="His_kinase_dom"/>
</dbReference>
<dbReference type="GO" id="GO:0016301">
    <property type="term" value="F:kinase activity"/>
    <property type="evidence" value="ECO:0007669"/>
    <property type="project" value="UniProtKB-KW"/>
</dbReference>
<keyword evidence="8" id="KW-1185">Reference proteome</keyword>
<dbReference type="InterPro" id="IPR050482">
    <property type="entry name" value="Sensor_HK_TwoCompSys"/>
</dbReference>
<organism evidence="7 8">
    <name type="scientific">Corynebacterium hansenii</name>
    <dbReference type="NCBI Taxonomy" id="394964"/>
    <lineage>
        <taxon>Bacteria</taxon>
        <taxon>Bacillati</taxon>
        <taxon>Actinomycetota</taxon>
        <taxon>Actinomycetes</taxon>
        <taxon>Mycobacteriales</taxon>
        <taxon>Corynebacteriaceae</taxon>
        <taxon>Corynebacterium</taxon>
    </lineage>
</organism>
<keyword evidence="3" id="KW-0902">Two-component regulatory system</keyword>
<dbReference type="InterPro" id="IPR011712">
    <property type="entry name" value="Sig_transdc_His_kin_sub3_dim/P"/>
</dbReference>
<dbReference type="PANTHER" id="PTHR24421:SF61">
    <property type="entry name" value="OXYGEN SENSOR HISTIDINE KINASE NREB"/>
    <property type="match status" value="1"/>
</dbReference>
<keyword evidence="2 7" id="KW-0418">Kinase</keyword>
<proteinExistence type="predicted"/>
<dbReference type="InterPro" id="IPR003594">
    <property type="entry name" value="HATPase_dom"/>
</dbReference>
<evidence type="ECO:0000313" key="8">
    <source>
        <dbReference type="Proteomes" id="UP001595751"/>
    </source>
</evidence>
<feature type="transmembrane region" description="Helical" evidence="5">
    <location>
        <begin position="140"/>
        <end position="166"/>
    </location>
</feature>
<accession>A0ABV7ZL26</accession>
<feature type="transmembrane region" description="Helical" evidence="5">
    <location>
        <begin position="79"/>
        <end position="97"/>
    </location>
</feature>
<dbReference type="RefSeq" id="WP_290291837.1">
    <property type="nucleotide sequence ID" value="NZ_CP047211.1"/>
</dbReference>
<protein>
    <submittedName>
        <fullName evidence="7">Histidine kinase</fullName>
    </submittedName>
</protein>
<name>A0ABV7ZL26_9CORY</name>
<feature type="compositionally biased region" description="Polar residues" evidence="4">
    <location>
        <begin position="410"/>
        <end position="427"/>
    </location>
</feature>
<dbReference type="PIRSF" id="PIRSF037434">
    <property type="entry name" value="STHK_ChrS"/>
    <property type="match status" value="1"/>
</dbReference>
<keyword evidence="1" id="KW-0808">Transferase</keyword>
<keyword evidence="5" id="KW-1133">Transmembrane helix</keyword>
<dbReference type="EMBL" id="JBHRZN010000001">
    <property type="protein sequence ID" value="MFC3848846.1"/>
    <property type="molecule type" value="Genomic_DNA"/>
</dbReference>
<keyword evidence="5" id="KW-0472">Membrane</keyword>
<dbReference type="SMART" id="SM00387">
    <property type="entry name" value="HATPase_c"/>
    <property type="match status" value="1"/>
</dbReference>
<evidence type="ECO:0000256" key="3">
    <source>
        <dbReference type="ARBA" id="ARBA00023012"/>
    </source>
</evidence>
<feature type="domain" description="Histidine kinase" evidence="6">
    <location>
        <begin position="308"/>
        <end position="397"/>
    </location>
</feature>
<dbReference type="Pfam" id="PF07730">
    <property type="entry name" value="HisKA_3"/>
    <property type="match status" value="1"/>
</dbReference>
<evidence type="ECO:0000313" key="7">
    <source>
        <dbReference type="EMBL" id="MFC3848846.1"/>
    </source>
</evidence>
<dbReference type="InterPro" id="IPR036890">
    <property type="entry name" value="HATPase_C_sf"/>
</dbReference>
<feature type="transmembrane region" description="Helical" evidence="5">
    <location>
        <begin position="49"/>
        <end position="67"/>
    </location>
</feature>
<dbReference type="InterPro" id="IPR017205">
    <property type="entry name" value="Sig_transdc_His_kinase_ChrS"/>
</dbReference>
<feature type="transmembrane region" description="Helical" evidence="5">
    <location>
        <begin position="23"/>
        <end position="42"/>
    </location>
</feature>
<dbReference type="PANTHER" id="PTHR24421">
    <property type="entry name" value="NITRATE/NITRITE SENSOR PROTEIN NARX-RELATED"/>
    <property type="match status" value="1"/>
</dbReference>